<organism evidence="2">
    <name type="scientific">Opuntia streptacantha</name>
    <name type="common">Prickly pear cactus</name>
    <name type="synonym">Opuntia cardona</name>
    <dbReference type="NCBI Taxonomy" id="393608"/>
    <lineage>
        <taxon>Eukaryota</taxon>
        <taxon>Viridiplantae</taxon>
        <taxon>Streptophyta</taxon>
        <taxon>Embryophyta</taxon>
        <taxon>Tracheophyta</taxon>
        <taxon>Spermatophyta</taxon>
        <taxon>Magnoliopsida</taxon>
        <taxon>eudicotyledons</taxon>
        <taxon>Gunneridae</taxon>
        <taxon>Pentapetalae</taxon>
        <taxon>Caryophyllales</taxon>
        <taxon>Cactineae</taxon>
        <taxon>Cactaceae</taxon>
        <taxon>Opuntioideae</taxon>
        <taxon>Opuntia</taxon>
    </lineage>
</organism>
<reference evidence="2" key="1">
    <citation type="journal article" date="2013" name="J. Plant Res.">
        <title>Effect of fungi and light on seed germination of three Opuntia species from semiarid lands of central Mexico.</title>
        <authorList>
            <person name="Delgado-Sanchez P."/>
            <person name="Jimenez-Bremont J.F."/>
            <person name="Guerrero-Gonzalez Mde L."/>
            <person name="Flores J."/>
        </authorList>
    </citation>
    <scope>NUCLEOTIDE SEQUENCE</scope>
    <source>
        <tissue evidence="2">Cladode</tissue>
    </source>
</reference>
<reference evidence="2" key="2">
    <citation type="submission" date="2020-07" db="EMBL/GenBank/DDBJ databases">
        <authorList>
            <person name="Vera ALvarez R."/>
            <person name="Arias-Moreno D.M."/>
            <person name="Jimenez-Jacinto V."/>
            <person name="Jimenez-Bremont J.F."/>
            <person name="Swaminathan K."/>
            <person name="Moose S.P."/>
            <person name="Guerrero-Gonzalez M.L."/>
            <person name="Marino-Ramirez L."/>
            <person name="Landsman D."/>
            <person name="Rodriguez-Kessler M."/>
            <person name="Delgado-Sanchez P."/>
        </authorList>
    </citation>
    <scope>NUCLEOTIDE SEQUENCE</scope>
    <source>
        <tissue evidence="2">Cladode</tissue>
    </source>
</reference>
<feature type="region of interest" description="Disordered" evidence="1">
    <location>
        <begin position="1"/>
        <end position="27"/>
    </location>
</feature>
<accession>A0A7C9DCF8</accession>
<evidence type="ECO:0000313" key="2">
    <source>
        <dbReference type="EMBL" id="MBA4639740.1"/>
    </source>
</evidence>
<proteinExistence type="predicted"/>
<protein>
    <submittedName>
        <fullName evidence="2">Uncharacterized protein</fullName>
    </submittedName>
</protein>
<dbReference type="EMBL" id="GISG01114967">
    <property type="protein sequence ID" value="MBA4639740.1"/>
    <property type="molecule type" value="Transcribed_RNA"/>
</dbReference>
<dbReference type="AlphaFoldDB" id="A0A7C9DCF8"/>
<name>A0A7C9DCF8_OPUST</name>
<sequence length="133" mass="14927">MSELIPNPRKWERDKNYESGSPKTKPWMQLQHPLSVYPLPSSNAKADKPFASTSFVLGLNEGFPIWLNKLCILAQCIIREIPPTGPTRIKKVSRVSAGSHITGHLSITLPCLFDIGKSSKERLVRQALMLIDF</sequence>
<evidence type="ECO:0000256" key="1">
    <source>
        <dbReference type="SAM" id="MobiDB-lite"/>
    </source>
</evidence>